<organism evidence="4 5">
    <name type="scientific">Epilithonimonas mollis</name>
    <dbReference type="NCBI Taxonomy" id="216903"/>
    <lineage>
        <taxon>Bacteria</taxon>
        <taxon>Pseudomonadati</taxon>
        <taxon>Bacteroidota</taxon>
        <taxon>Flavobacteriia</taxon>
        <taxon>Flavobacteriales</taxon>
        <taxon>Weeksellaceae</taxon>
        <taxon>Chryseobacterium group</taxon>
        <taxon>Epilithonimonas</taxon>
    </lineage>
</organism>
<dbReference type="STRING" id="216903.SAMN05444371_2552"/>
<feature type="transmembrane region" description="Helical" evidence="2">
    <location>
        <begin position="679"/>
        <end position="696"/>
    </location>
</feature>
<evidence type="ECO:0000313" key="4">
    <source>
        <dbReference type="EMBL" id="SHK45928.1"/>
    </source>
</evidence>
<dbReference type="Proteomes" id="UP000184498">
    <property type="component" value="Unassembled WGS sequence"/>
</dbReference>
<dbReference type="EMBL" id="FRAM01000002">
    <property type="protein sequence ID" value="SHK45928.1"/>
    <property type="molecule type" value="Genomic_DNA"/>
</dbReference>
<sequence>MLFFNALYIAQDIQNKGMPFLKTYFPNDYGNQGKIWEIHSAESGLVYMASDGGLLEFDGQKWNRLRDYKGHTRSLHISNDSTIYIGADMDFGVWKKNKSRKFCYKSLYPFHTKIGDTNEEFWGTYEIRNKIIFISHQNIYTFYKNRISKISAPFRFVESFEANGRIFVTDEKNGFYEYNGNSLNFLFSYPNNTSFDISGVFLNKNLFYIITKNQGIYDFSSGKLTFLQSEISSEIIKNKVFCFTNIENKYMAFGTILNGVYITDLKGNLIQHFNKNKGFSNNTVLSMFYQKNGKLWLGLDYGLAMIDIKSNITYFQGTGNNFGTGYAAIIKDDLFYLGTNQGLYIAKWDDLGNSGDNNLFRMVSGSEGQVWTLQNINDKIICGHDKGLYEVEGEKISKIHSEPGITCMLKYTENLLLAGSYNGISIFGEKSGSWEFVKKMKTIQGAVSQIVKENDVFYWVNIPNYGFIRFTINSDLDPKNRSFYNQNDFNGRFLSLYKNKDRLGLITDSFTYSFSPEYEIFTRKSYHPQHFIQNIYSGFFLPIVLNDEYGFYSINNGFALEKFDRSRQNKQLYSKLIFRKMTAFNNDNSLDFFEDQELIYKFNNIRLNFIFPNEDDIKYQYFLDGFSKKWSNVSSKTSAEFLDLKEGDYTFIVRAQKNSQHIATKKFNFKISPPWYRTLWGYLSYIFSVGLLIYLVKNHLNKKLKKEKSELYKKQKESLEKQAEQHRQEMMLERQKQLEYEKEKLREEMRIKTIELAVKAKEGEDKSRILQMIREKISEAENNPNISKARLTEIRQMLKHYLVIEDHTFEIQMDELHQDFFKAIKKKFPNLSIYELRLCVFLKIGLSSKEIADILQVLPSSINVSRSRLRKKLKLESEDDLYEFLNKFQ</sequence>
<keyword evidence="1" id="KW-0175">Coiled coil</keyword>
<keyword evidence="5" id="KW-1185">Reference proteome</keyword>
<dbReference type="SUPFAM" id="SSF46894">
    <property type="entry name" value="C-terminal effector domain of the bipartite response regulators"/>
    <property type="match status" value="1"/>
</dbReference>
<dbReference type="Pfam" id="PF07495">
    <property type="entry name" value="Y_Y_Y"/>
    <property type="match status" value="1"/>
</dbReference>
<dbReference type="PROSITE" id="PS00622">
    <property type="entry name" value="HTH_LUXR_1"/>
    <property type="match status" value="1"/>
</dbReference>
<dbReference type="SUPFAM" id="SSF50998">
    <property type="entry name" value="Quinoprotein alcohol dehydrogenase-like"/>
    <property type="match status" value="1"/>
</dbReference>
<name>A0A1M6SMV9_9FLAO</name>
<gene>
    <name evidence="4" type="ORF">SAMN05444371_2552</name>
</gene>
<dbReference type="Gene3D" id="1.10.10.10">
    <property type="entry name" value="Winged helix-like DNA-binding domain superfamily/Winged helix DNA-binding domain"/>
    <property type="match status" value="1"/>
</dbReference>
<protein>
    <submittedName>
        <fullName evidence="4">Regulatory protein, luxR family</fullName>
    </submittedName>
</protein>
<dbReference type="GO" id="GO:0003677">
    <property type="term" value="F:DNA binding"/>
    <property type="evidence" value="ECO:0007669"/>
    <property type="project" value="InterPro"/>
</dbReference>
<proteinExistence type="predicted"/>
<dbReference type="InterPro" id="IPR011047">
    <property type="entry name" value="Quinoprotein_ADH-like_sf"/>
</dbReference>
<evidence type="ECO:0000259" key="3">
    <source>
        <dbReference type="PROSITE" id="PS00622"/>
    </source>
</evidence>
<dbReference type="InterPro" id="IPR011123">
    <property type="entry name" value="Y_Y_Y"/>
</dbReference>
<dbReference type="Gene3D" id="2.130.10.10">
    <property type="entry name" value="YVTN repeat-like/Quinoprotein amine dehydrogenase"/>
    <property type="match status" value="1"/>
</dbReference>
<dbReference type="InterPro" id="IPR000792">
    <property type="entry name" value="Tscrpt_reg_LuxR_C"/>
</dbReference>
<dbReference type="InterPro" id="IPR036388">
    <property type="entry name" value="WH-like_DNA-bd_sf"/>
</dbReference>
<evidence type="ECO:0000256" key="1">
    <source>
        <dbReference type="SAM" id="Coils"/>
    </source>
</evidence>
<dbReference type="InterPro" id="IPR015943">
    <property type="entry name" value="WD40/YVTN_repeat-like_dom_sf"/>
</dbReference>
<keyword evidence="2" id="KW-0472">Membrane</keyword>
<dbReference type="Gene3D" id="2.60.40.10">
    <property type="entry name" value="Immunoglobulins"/>
    <property type="match status" value="1"/>
</dbReference>
<dbReference type="AlphaFoldDB" id="A0A1M6SMV9"/>
<dbReference type="Pfam" id="PF00196">
    <property type="entry name" value="GerE"/>
    <property type="match status" value="1"/>
</dbReference>
<dbReference type="InterPro" id="IPR013783">
    <property type="entry name" value="Ig-like_fold"/>
</dbReference>
<dbReference type="GO" id="GO:0006355">
    <property type="term" value="P:regulation of DNA-templated transcription"/>
    <property type="evidence" value="ECO:0007669"/>
    <property type="project" value="InterPro"/>
</dbReference>
<feature type="coiled-coil region" evidence="1">
    <location>
        <begin position="697"/>
        <end position="755"/>
    </location>
</feature>
<keyword evidence="2" id="KW-0812">Transmembrane</keyword>
<dbReference type="InterPro" id="IPR016032">
    <property type="entry name" value="Sig_transdc_resp-reg_C-effctor"/>
</dbReference>
<accession>A0A1M6SMV9</accession>
<feature type="domain" description="HTH luxR-type" evidence="3">
    <location>
        <begin position="845"/>
        <end position="872"/>
    </location>
</feature>
<dbReference type="SMART" id="SM00421">
    <property type="entry name" value="HTH_LUXR"/>
    <property type="match status" value="1"/>
</dbReference>
<keyword evidence="2" id="KW-1133">Transmembrane helix</keyword>
<evidence type="ECO:0000256" key="2">
    <source>
        <dbReference type="SAM" id="Phobius"/>
    </source>
</evidence>
<reference evidence="5" key="1">
    <citation type="submission" date="2016-11" db="EMBL/GenBank/DDBJ databases">
        <authorList>
            <person name="Varghese N."/>
            <person name="Submissions S."/>
        </authorList>
    </citation>
    <scope>NUCLEOTIDE SEQUENCE [LARGE SCALE GENOMIC DNA]</scope>
    <source>
        <strain evidence="5">DSM 18016</strain>
    </source>
</reference>
<evidence type="ECO:0000313" key="5">
    <source>
        <dbReference type="Proteomes" id="UP000184498"/>
    </source>
</evidence>